<dbReference type="Proteomes" id="UP001066276">
    <property type="component" value="Chromosome 7"/>
</dbReference>
<organism evidence="2 3">
    <name type="scientific">Pleurodeles waltl</name>
    <name type="common">Iberian ribbed newt</name>
    <dbReference type="NCBI Taxonomy" id="8319"/>
    <lineage>
        <taxon>Eukaryota</taxon>
        <taxon>Metazoa</taxon>
        <taxon>Chordata</taxon>
        <taxon>Craniata</taxon>
        <taxon>Vertebrata</taxon>
        <taxon>Euteleostomi</taxon>
        <taxon>Amphibia</taxon>
        <taxon>Batrachia</taxon>
        <taxon>Caudata</taxon>
        <taxon>Salamandroidea</taxon>
        <taxon>Salamandridae</taxon>
        <taxon>Pleurodelinae</taxon>
        <taxon>Pleurodeles</taxon>
    </lineage>
</organism>
<feature type="region of interest" description="Disordered" evidence="1">
    <location>
        <begin position="77"/>
        <end position="104"/>
    </location>
</feature>
<feature type="compositionally biased region" description="Basic and acidic residues" evidence="1">
    <location>
        <begin position="44"/>
        <end position="56"/>
    </location>
</feature>
<reference evidence="2" key="1">
    <citation type="journal article" date="2022" name="bioRxiv">
        <title>Sequencing and chromosome-scale assembly of the giantPleurodeles waltlgenome.</title>
        <authorList>
            <person name="Brown T."/>
            <person name="Elewa A."/>
            <person name="Iarovenko S."/>
            <person name="Subramanian E."/>
            <person name="Araus A.J."/>
            <person name="Petzold A."/>
            <person name="Susuki M."/>
            <person name="Suzuki K.-i.T."/>
            <person name="Hayashi T."/>
            <person name="Toyoda A."/>
            <person name="Oliveira C."/>
            <person name="Osipova E."/>
            <person name="Leigh N.D."/>
            <person name="Simon A."/>
            <person name="Yun M.H."/>
        </authorList>
    </citation>
    <scope>NUCLEOTIDE SEQUENCE</scope>
    <source>
        <strain evidence="2">20211129_DDA</strain>
        <tissue evidence="2">Liver</tissue>
    </source>
</reference>
<feature type="region of interest" description="Disordered" evidence="1">
    <location>
        <begin position="26"/>
        <end position="56"/>
    </location>
</feature>
<evidence type="ECO:0000313" key="2">
    <source>
        <dbReference type="EMBL" id="KAJ1123186.1"/>
    </source>
</evidence>
<dbReference type="AlphaFoldDB" id="A0AAV7P4H9"/>
<comment type="caution">
    <text evidence="2">The sequence shown here is derived from an EMBL/GenBank/DDBJ whole genome shotgun (WGS) entry which is preliminary data.</text>
</comment>
<protein>
    <submittedName>
        <fullName evidence="2">Uncharacterized protein</fullName>
    </submittedName>
</protein>
<feature type="compositionally biased region" description="Low complexity" evidence="1">
    <location>
        <begin position="28"/>
        <end position="39"/>
    </location>
</feature>
<dbReference type="EMBL" id="JANPWB010000011">
    <property type="protein sequence ID" value="KAJ1123186.1"/>
    <property type="molecule type" value="Genomic_DNA"/>
</dbReference>
<proteinExistence type="predicted"/>
<sequence>MPLAACHGPTDTASTQQYHRGTIASGLPKPAAAAAAPARTPRKAAQEEERDVHPGEVRCTVRVSTFKADSWPHKWNTMTAVSSPIQRPEDQEATTPENRPCSGESVALAGTVLQRTRV</sequence>
<gene>
    <name evidence="2" type="ORF">NDU88_001659</name>
</gene>
<evidence type="ECO:0000313" key="3">
    <source>
        <dbReference type="Proteomes" id="UP001066276"/>
    </source>
</evidence>
<evidence type="ECO:0000256" key="1">
    <source>
        <dbReference type="SAM" id="MobiDB-lite"/>
    </source>
</evidence>
<name>A0AAV7P4H9_PLEWA</name>
<keyword evidence="3" id="KW-1185">Reference proteome</keyword>
<accession>A0AAV7P4H9</accession>